<gene>
    <name evidence="1" type="ORF">PV09_02194</name>
</gene>
<dbReference type="VEuPathDB" id="FungiDB:PV09_02194"/>
<protein>
    <submittedName>
        <fullName evidence="1">Uncharacterized protein</fullName>
    </submittedName>
</protein>
<evidence type="ECO:0000313" key="1">
    <source>
        <dbReference type="EMBL" id="KIW07347.1"/>
    </source>
</evidence>
<accession>A0A0D1Z322</accession>
<name>A0A0D1Z322_9PEZI</name>
<sequence>MYIYIQQGRAVCEKDTTIVAQRSRAYRTNQRNTFKQLLPLPNVRYTASRKPSSSMFAKSVLVAATALTSTALAAPAAVPQAAPGSVSITLIDAVGHEFPVWAPSDQSHFATNVKESISHVRINNDGSIPCAFWGVDGVTILSMPGEEKYMDVGPPQTIVGGYCGPWQVTQ</sequence>
<dbReference type="AlphaFoldDB" id="A0A0D1Z322"/>
<dbReference type="GeneID" id="27310167"/>
<dbReference type="HOGENOM" id="CLU_1571821_0_0_1"/>
<proteinExistence type="predicted"/>
<evidence type="ECO:0000313" key="2">
    <source>
        <dbReference type="Proteomes" id="UP000053259"/>
    </source>
</evidence>
<reference evidence="1 2" key="1">
    <citation type="submission" date="2015-01" db="EMBL/GenBank/DDBJ databases">
        <title>The Genome Sequence of Ochroconis gallopava CBS43764.</title>
        <authorList>
            <consortium name="The Broad Institute Genomics Platform"/>
            <person name="Cuomo C."/>
            <person name="de Hoog S."/>
            <person name="Gorbushina A."/>
            <person name="Stielow B."/>
            <person name="Teixiera M."/>
            <person name="Abouelleil A."/>
            <person name="Chapman S.B."/>
            <person name="Priest M."/>
            <person name="Young S.K."/>
            <person name="Wortman J."/>
            <person name="Nusbaum C."/>
            <person name="Birren B."/>
        </authorList>
    </citation>
    <scope>NUCLEOTIDE SEQUENCE [LARGE SCALE GENOMIC DNA]</scope>
    <source>
        <strain evidence="1 2">CBS 43764</strain>
    </source>
</reference>
<keyword evidence="2" id="KW-1185">Reference proteome</keyword>
<dbReference type="EMBL" id="KN847533">
    <property type="protein sequence ID" value="KIW07347.1"/>
    <property type="molecule type" value="Genomic_DNA"/>
</dbReference>
<organism evidence="1 2">
    <name type="scientific">Verruconis gallopava</name>
    <dbReference type="NCBI Taxonomy" id="253628"/>
    <lineage>
        <taxon>Eukaryota</taxon>
        <taxon>Fungi</taxon>
        <taxon>Dikarya</taxon>
        <taxon>Ascomycota</taxon>
        <taxon>Pezizomycotina</taxon>
        <taxon>Dothideomycetes</taxon>
        <taxon>Pleosporomycetidae</taxon>
        <taxon>Venturiales</taxon>
        <taxon>Sympoventuriaceae</taxon>
        <taxon>Verruconis</taxon>
    </lineage>
</organism>
<dbReference type="InParanoid" id="A0A0D1Z322"/>
<dbReference type="OrthoDB" id="4509278at2759"/>
<dbReference type="Proteomes" id="UP000053259">
    <property type="component" value="Unassembled WGS sequence"/>
</dbReference>
<dbReference type="RefSeq" id="XP_016217216.1">
    <property type="nucleotide sequence ID" value="XM_016355200.1"/>
</dbReference>